<organism evidence="1 2">
    <name type="scientific">Phenylobacterium montanum</name>
    <dbReference type="NCBI Taxonomy" id="2823693"/>
    <lineage>
        <taxon>Bacteria</taxon>
        <taxon>Pseudomonadati</taxon>
        <taxon>Pseudomonadota</taxon>
        <taxon>Alphaproteobacteria</taxon>
        <taxon>Caulobacterales</taxon>
        <taxon>Caulobacteraceae</taxon>
        <taxon>Phenylobacterium</taxon>
    </lineage>
</organism>
<dbReference type="RefSeq" id="WP_211939852.1">
    <property type="nucleotide sequence ID" value="NZ_CP073078.1"/>
</dbReference>
<dbReference type="AlphaFoldDB" id="A0A975G2Q5"/>
<protein>
    <submittedName>
        <fullName evidence="1">SapC family protein</fullName>
    </submittedName>
</protein>
<keyword evidence="2" id="KW-1185">Reference proteome</keyword>
<dbReference type="Pfam" id="PF07277">
    <property type="entry name" value="SapC"/>
    <property type="match status" value="1"/>
</dbReference>
<dbReference type="KEGG" id="caul:KCG34_08000"/>
<evidence type="ECO:0000313" key="2">
    <source>
        <dbReference type="Proteomes" id="UP000676409"/>
    </source>
</evidence>
<name>A0A975G2Q5_9CAUL</name>
<sequence length="249" mass="26951">MKDPTLLANVVVLDKDRHRHLRVATGHSRALGSDVGLCPITPREFALAAAAFPLAFRLNGVSGEHEPVALLGFQADENLYLEGEAWRASHVPMDLRRQPFLLAPAPGEANGPPRLSLALDEAHPRVSEEAGERLFFAQGLRTDFLEAARSLVLDYFEGVGQARAFAGELFRLGLLEPLRIEAELADGRTVALTGLLGVDRARLYALPEAEVMGLWGKGFLELAVLQAASLSHVRRLIDLKNARLAGAAA</sequence>
<reference evidence="1" key="1">
    <citation type="submission" date="2021-04" db="EMBL/GenBank/DDBJ databases">
        <title>The complete genome sequence of Caulobacter sp. S6.</title>
        <authorList>
            <person name="Tang Y."/>
            <person name="Ouyang W."/>
            <person name="Liu Q."/>
            <person name="Huang B."/>
            <person name="Guo Z."/>
            <person name="Lei P."/>
        </authorList>
    </citation>
    <scope>NUCLEOTIDE SEQUENCE</scope>
    <source>
        <strain evidence="1">S6</strain>
    </source>
</reference>
<dbReference type="InterPro" id="IPR010836">
    <property type="entry name" value="SapC"/>
</dbReference>
<evidence type="ECO:0000313" key="1">
    <source>
        <dbReference type="EMBL" id="QUD89800.1"/>
    </source>
</evidence>
<gene>
    <name evidence="1" type="ORF">KCG34_08000</name>
</gene>
<proteinExistence type="predicted"/>
<accession>A0A975G2Q5</accession>
<dbReference type="EMBL" id="CP073078">
    <property type="protein sequence ID" value="QUD89800.1"/>
    <property type="molecule type" value="Genomic_DNA"/>
</dbReference>
<dbReference type="Proteomes" id="UP000676409">
    <property type="component" value="Chromosome"/>
</dbReference>